<evidence type="ECO:0000256" key="1">
    <source>
        <dbReference type="SAM" id="Phobius"/>
    </source>
</evidence>
<organism evidence="2 3">
    <name type="scientific">Phytophthora nicotianae P1976</name>
    <dbReference type="NCBI Taxonomy" id="1317066"/>
    <lineage>
        <taxon>Eukaryota</taxon>
        <taxon>Sar</taxon>
        <taxon>Stramenopiles</taxon>
        <taxon>Oomycota</taxon>
        <taxon>Peronosporomycetes</taxon>
        <taxon>Peronosporales</taxon>
        <taxon>Peronosporaceae</taxon>
        <taxon>Phytophthora</taxon>
    </lineage>
</organism>
<gene>
    <name evidence="2" type="ORF">F444_10282</name>
</gene>
<protein>
    <recommendedName>
        <fullName evidence="4">Phytotoxin PcF domain-containing protein</fullName>
    </recommendedName>
</protein>
<accession>A0A081A4J0</accession>
<evidence type="ECO:0000313" key="3">
    <source>
        <dbReference type="Proteomes" id="UP000028582"/>
    </source>
</evidence>
<dbReference type="Proteomes" id="UP000028582">
    <property type="component" value="Unassembled WGS sequence"/>
</dbReference>
<keyword evidence="1" id="KW-0812">Transmembrane</keyword>
<comment type="caution">
    <text evidence="2">The sequence shown here is derived from an EMBL/GenBank/DDBJ whole genome shotgun (WGS) entry which is preliminary data.</text>
</comment>
<reference evidence="2 3" key="1">
    <citation type="submission" date="2013-11" db="EMBL/GenBank/DDBJ databases">
        <title>The Genome Sequence of Phytophthora parasitica P1976.</title>
        <authorList>
            <consortium name="The Broad Institute Genomics Platform"/>
            <person name="Russ C."/>
            <person name="Tyler B."/>
            <person name="Panabieres F."/>
            <person name="Shan W."/>
            <person name="Tripathy S."/>
            <person name="Grunwald N."/>
            <person name="Machado M."/>
            <person name="Johnson C.S."/>
            <person name="Walker B."/>
            <person name="Young S."/>
            <person name="Zeng Q."/>
            <person name="Gargeya S."/>
            <person name="Fitzgerald M."/>
            <person name="Haas B."/>
            <person name="Abouelleil A."/>
            <person name="Allen A.W."/>
            <person name="Alvarado L."/>
            <person name="Arachchi H.M."/>
            <person name="Berlin A.M."/>
            <person name="Chapman S.B."/>
            <person name="Gainer-Dewar J."/>
            <person name="Goldberg J."/>
            <person name="Griggs A."/>
            <person name="Gujja S."/>
            <person name="Hansen M."/>
            <person name="Howarth C."/>
            <person name="Imamovic A."/>
            <person name="Ireland A."/>
            <person name="Larimer J."/>
            <person name="McCowan C."/>
            <person name="Murphy C."/>
            <person name="Pearson M."/>
            <person name="Poon T.W."/>
            <person name="Priest M."/>
            <person name="Roberts A."/>
            <person name="Saif S."/>
            <person name="Shea T."/>
            <person name="Sisk P."/>
            <person name="Sykes S."/>
            <person name="Wortman J."/>
            <person name="Nusbaum C."/>
            <person name="Birren B."/>
        </authorList>
    </citation>
    <scope>NUCLEOTIDE SEQUENCE [LARGE SCALE GENOMIC DNA]</scope>
    <source>
        <strain evidence="2 3">P1976</strain>
    </source>
</reference>
<feature type="transmembrane region" description="Helical" evidence="1">
    <location>
        <begin position="35"/>
        <end position="56"/>
    </location>
</feature>
<proteinExistence type="predicted"/>
<dbReference type="AlphaFoldDB" id="A0A081A4J0"/>
<name>A0A081A4J0_PHYNI</name>
<sequence length="104" mass="11044">MKQYELPVIQVILLLSSHTSLTTKTESEENPPPTMILKTCVVAFIGTAIAVALTAVEAVFCFSTSACGSNTFSSNIRISQCCENYSGDFTKCCATSCSSGSPCR</sequence>
<keyword evidence="1" id="KW-1133">Transmembrane helix</keyword>
<evidence type="ECO:0000313" key="2">
    <source>
        <dbReference type="EMBL" id="ETO73801.1"/>
    </source>
</evidence>
<dbReference type="EMBL" id="ANJA01001842">
    <property type="protein sequence ID" value="ETO73801.1"/>
    <property type="molecule type" value="Genomic_DNA"/>
</dbReference>
<keyword evidence="1" id="KW-0472">Membrane</keyword>
<evidence type="ECO:0008006" key="4">
    <source>
        <dbReference type="Google" id="ProtNLM"/>
    </source>
</evidence>